<evidence type="ECO:0000256" key="1">
    <source>
        <dbReference type="SAM" id="Phobius"/>
    </source>
</evidence>
<keyword evidence="1" id="KW-0472">Membrane</keyword>
<evidence type="ECO:0000313" key="3">
    <source>
        <dbReference type="Proteomes" id="UP001190700"/>
    </source>
</evidence>
<protein>
    <submittedName>
        <fullName evidence="2">Uncharacterized protein</fullName>
    </submittedName>
</protein>
<dbReference type="Proteomes" id="UP001190700">
    <property type="component" value="Unassembled WGS sequence"/>
</dbReference>
<dbReference type="AlphaFoldDB" id="A0AAE0F313"/>
<feature type="transmembrane region" description="Helical" evidence="1">
    <location>
        <begin position="20"/>
        <end position="42"/>
    </location>
</feature>
<keyword evidence="1" id="KW-1133">Transmembrane helix</keyword>
<sequence length="96" mass="10265">MNALIECLCSPSCSLFCSMISIFGILIMGMLGTLIGSGYGYVGEWGEKEKMISSAAQQDAANNCYTVAMIWTGFLGASMICCCANRTKPGQSSRRL</sequence>
<dbReference type="EMBL" id="LGRX02026832">
    <property type="protein sequence ID" value="KAK3250236.1"/>
    <property type="molecule type" value="Genomic_DNA"/>
</dbReference>
<comment type="caution">
    <text evidence="2">The sequence shown here is derived from an EMBL/GenBank/DDBJ whole genome shotgun (WGS) entry which is preliminary data.</text>
</comment>
<reference evidence="2 3" key="1">
    <citation type="journal article" date="2015" name="Genome Biol. Evol.">
        <title>Comparative Genomics of a Bacterivorous Green Alga Reveals Evolutionary Causalities and Consequences of Phago-Mixotrophic Mode of Nutrition.</title>
        <authorList>
            <person name="Burns J.A."/>
            <person name="Paasch A."/>
            <person name="Narechania A."/>
            <person name="Kim E."/>
        </authorList>
    </citation>
    <scope>NUCLEOTIDE SEQUENCE [LARGE SCALE GENOMIC DNA]</scope>
    <source>
        <strain evidence="2 3">PLY_AMNH</strain>
    </source>
</reference>
<evidence type="ECO:0000313" key="2">
    <source>
        <dbReference type="EMBL" id="KAK3250236.1"/>
    </source>
</evidence>
<proteinExistence type="predicted"/>
<organism evidence="2 3">
    <name type="scientific">Cymbomonas tetramitiformis</name>
    <dbReference type="NCBI Taxonomy" id="36881"/>
    <lineage>
        <taxon>Eukaryota</taxon>
        <taxon>Viridiplantae</taxon>
        <taxon>Chlorophyta</taxon>
        <taxon>Pyramimonadophyceae</taxon>
        <taxon>Pyramimonadales</taxon>
        <taxon>Pyramimonadaceae</taxon>
        <taxon>Cymbomonas</taxon>
    </lineage>
</organism>
<gene>
    <name evidence="2" type="ORF">CYMTET_40380</name>
</gene>
<keyword evidence="3" id="KW-1185">Reference proteome</keyword>
<keyword evidence="1" id="KW-0812">Transmembrane</keyword>
<accession>A0AAE0F313</accession>
<name>A0AAE0F313_9CHLO</name>